<comment type="subcellular location">
    <subcellularLocation>
        <location evidence="1">Membrane</location>
        <topology evidence="1">Single-pass membrane protein</topology>
    </subcellularLocation>
</comment>
<dbReference type="PANTHER" id="PTHR30093">
    <property type="entry name" value="GENERAL SECRETION PATHWAY PROTEIN G"/>
    <property type="match status" value="1"/>
</dbReference>
<name>A0ABS1DUJ7_RUBGE</name>
<reference evidence="7" key="2">
    <citation type="journal article" date="2020" name="Microorganisms">
        <title>Osmotic Adaptation and Compatible Solute Biosynthesis of Phototrophic Bacteria as Revealed from Genome Analyses.</title>
        <authorList>
            <person name="Imhoff J.F."/>
            <person name="Rahn T."/>
            <person name="Kunzel S."/>
            <person name="Keller A."/>
            <person name="Neulinger S.C."/>
        </authorList>
    </citation>
    <scope>NUCLEOTIDE SEQUENCE</scope>
    <source>
        <strain evidence="7">IM 151</strain>
    </source>
</reference>
<keyword evidence="3 6" id="KW-0812">Transmembrane</keyword>
<dbReference type="InterPro" id="IPR012902">
    <property type="entry name" value="N_methyl_site"/>
</dbReference>
<evidence type="ECO:0000256" key="6">
    <source>
        <dbReference type="SAM" id="Phobius"/>
    </source>
</evidence>
<dbReference type="RefSeq" id="WP_200378930.1">
    <property type="nucleotide sequence ID" value="NZ_NRRU01000045.1"/>
</dbReference>
<evidence type="ECO:0000256" key="3">
    <source>
        <dbReference type="ARBA" id="ARBA00022692"/>
    </source>
</evidence>
<evidence type="ECO:0000256" key="4">
    <source>
        <dbReference type="ARBA" id="ARBA00022989"/>
    </source>
</evidence>
<comment type="caution">
    <text evidence="7">The sequence shown here is derived from an EMBL/GenBank/DDBJ whole genome shotgun (WGS) entry which is preliminary data.</text>
</comment>
<evidence type="ECO:0000313" key="8">
    <source>
        <dbReference type="Proteomes" id="UP001041814"/>
    </source>
</evidence>
<organism evidence="7 8">
    <name type="scientific">Rubrivivax gelatinosus</name>
    <name type="common">Rhodocyclus gelatinosus</name>
    <name type="synonym">Rhodopseudomonas gelatinosa</name>
    <dbReference type="NCBI Taxonomy" id="28068"/>
    <lineage>
        <taxon>Bacteria</taxon>
        <taxon>Pseudomonadati</taxon>
        <taxon>Pseudomonadota</taxon>
        <taxon>Betaproteobacteria</taxon>
        <taxon>Burkholderiales</taxon>
        <taxon>Sphaerotilaceae</taxon>
        <taxon>Rubrivivax</taxon>
    </lineage>
</organism>
<dbReference type="InterPro" id="IPR000983">
    <property type="entry name" value="Bac_GSPG_pilin"/>
</dbReference>
<accession>A0ABS1DUJ7</accession>
<dbReference type="Pfam" id="PF07963">
    <property type="entry name" value="N_methyl"/>
    <property type="match status" value="1"/>
</dbReference>
<dbReference type="Gene3D" id="3.30.700.10">
    <property type="entry name" value="Glycoprotein, Type 4 Pilin"/>
    <property type="match status" value="1"/>
</dbReference>
<dbReference type="SUPFAM" id="SSF54523">
    <property type="entry name" value="Pili subunits"/>
    <property type="match status" value="1"/>
</dbReference>
<proteinExistence type="predicted"/>
<evidence type="ECO:0000256" key="5">
    <source>
        <dbReference type="ARBA" id="ARBA00023136"/>
    </source>
</evidence>
<evidence type="ECO:0000313" key="7">
    <source>
        <dbReference type="EMBL" id="MBK1713709.1"/>
    </source>
</evidence>
<dbReference type="NCBIfam" id="TIGR02532">
    <property type="entry name" value="IV_pilin_GFxxxE"/>
    <property type="match status" value="1"/>
</dbReference>
<reference evidence="7" key="1">
    <citation type="submission" date="2017-08" db="EMBL/GenBank/DDBJ databases">
        <authorList>
            <person name="Imhoff J.F."/>
            <person name="Rahn T."/>
            <person name="Kuenzel S."/>
            <person name="Neulinger S.C."/>
        </authorList>
    </citation>
    <scope>NUCLEOTIDE SEQUENCE</scope>
    <source>
        <strain evidence="7">IM 151</strain>
    </source>
</reference>
<evidence type="ECO:0000256" key="1">
    <source>
        <dbReference type="ARBA" id="ARBA00004167"/>
    </source>
</evidence>
<gene>
    <name evidence="7" type="ORF">CKO43_13065</name>
</gene>
<sequence length="161" mass="17195">MSRRRRPSSGRSPAPGFTLIELMITLVVLGILTAVALPSFLDSIRKSRRSDAYAAIAAVQQAQERWRSNHTAYTTALGDLGLGSSSSSGHYTLELAESAVEGDSLASAYIVTARGNSDSSQAGDSRCRNMSMRLRGGNLEYAGCGSCSSFSYAATQECWKQ</sequence>
<keyword evidence="5 6" id="KW-0472">Membrane</keyword>
<feature type="transmembrane region" description="Helical" evidence="6">
    <location>
        <begin position="20"/>
        <end position="41"/>
    </location>
</feature>
<evidence type="ECO:0000256" key="2">
    <source>
        <dbReference type="ARBA" id="ARBA00022481"/>
    </source>
</evidence>
<dbReference type="Proteomes" id="UP001041814">
    <property type="component" value="Unassembled WGS sequence"/>
</dbReference>
<dbReference type="InterPro" id="IPR031982">
    <property type="entry name" value="PilE-like"/>
</dbReference>
<protein>
    <submittedName>
        <fullName evidence="7">Pilus assembly protein</fullName>
    </submittedName>
</protein>
<dbReference type="EMBL" id="NRRU01000045">
    <property type="protein sequence ID" value="MBK1713709.1"/>
    <property type="molecule type" value="Genomic_DNA"/>
</dbReference>
<dbReference type="InterPro" id="IPR045584">
    <property type="entry name" value="Pilin-like"/>
</dbReference>
<dbReference type="PANTHER" id="PTHR30093:SF44">
    <property type="entry name" value="TYPE II SECRETION SYSTEM CORE PROTEIN G"/>
    <property type="match status" value="1"/>
</dbReference>
<keyword evidence="4 6" id="KW-1133">Transmembrane helix</keyword>
<keyword evidence="2" id="KW-0488">Methylation</keyword>
<dbReference type="Pfam" id="PF16732">
    <property type="entry name" value="ComP_DUS"/>
    <property type="match status" value="1"/>
</dbReference>
<keyword evidence="8" id="KW-1185">Reference proteome</keyword>
<dbReference type="PRINTS" id="PR00813">
    <property type="entry name" value="BCTERIALGSPG"/>
</dbReference>